<dbReference type="PANTHER" id="PTHR35861:SF1">
    <property type="entry name" value="PHAGE TAIL SHEATH PROTEIN"/>
    <property type="match status" value="1"/>
</dbReference>
<dbReference type="Pfam" id="PF17482">
    <property type="entry name" value="Phage_sheath_1C"/>
    <property type="match status" value="1"/>
</dbReference>
<protein>
    <submittedName>
        <fullName evidence="3">Phage tail sheath family protein</fullName>
    </submittedName>
</protein>
<dbReference type="OrthoDB" id="9767864at2"/>
<dbReference type="Proteomes" id="UP000265926">
    <property type="component" value="Unassembled WGS sequence"/>
</dbReference>
<comment type="similarity">
    <text evidence="1">Belongs to the myoviridae tail sheath protein family.</text>
</comment>
<reference evidence="3 4" key="1">
    <citation type="submission" date="2018-08" db="EMBL/GenBank/DDBJ databases">
        <title>Pallidiluteibacterium maritimus gen. nov., sp. nov., isolated from coastal sediment.</title>
        <authorList>
            <person name="Zhou L.Y."/>
        </authorList>
    </citation>
    <scope>NUCLEOTIDE SEQUENCE [LARGE SCALE GENOMIC DNA]</scope>
    <source>
        <strain evidence="3 4">XSD2</strain>
    </source>
</reference>
<dbReference type="PANTHER" id="PTHR35861">
    <property type="match status" value="1"/>
</dbReference>
<dbReference type="InterPro" id="IPR020287">
    <property type="entry name" value="Tail_sheath_C"/>
</dbReference>
<dbReference type="RefSeq" id="WP_119439242.1">
    <property type="nucleotide sequence ID" value="NZ_QWGR01000012.1"/>
</dbReference>
<evidence type="ECO:0000313" key="3">
    <source>
        <dbReference type="EMBL" id="RIJ46696.1"/>
    </source>
</evidence>
<comment type="caution">
    <text evidence="3">The sequence shown here is derived from an EMBL/GenBank/DDBJ whole genome shotgun (WGS) entry which is preliminary data.</text>
</comment>
<dbReference type="InterPro" id="IPR052042">
    <property type="entry name" value="Tail_sheath_structural"/>
</dbReference>
<evidence type="ECO:0000259" key="2">
    <source>
        <dbReference type="Pfam" id="PF17482"/>
    </source>
</evidence>
<keyword evidence="4" id="KW-1185">Reference proteome</keyword>
<sequence>MATTYKTPGVYVEEISIFPPSVAQVETAIPAFIGYTQSAVIDGVDFHSESILKPIKIGSLKEYEFFFGGAPDPTTINIELKTDNSVKSVVVNGDFLLYDSLRMFFANGGGDCFIVSVGSYASDPFAPANISNTKTALLNGLATLEKEDLPTLLVIPETVHLSEAGAGEVHAAMLMQCNKLQDRFSVLDIVNGDKEATPTADPVLKFRNNVGMNYLKYGAAYYPWIKTTLPFKIDYDAIVNGTYKKGADNNFPVKTVFNSGLVGIIDQLDTDIAAKVAATALTAITTRPQLVTQAGVIYARFKAFHDLTFTDNDTNDPKSAASQHTKTIATDTPFQKLVKLFYEYVYFSDADNGSSPAGTWDDPILTLADFGTDFPAYTFAAPTTDANDIYTATSTALNAAPYFIAVYDKLNALINSFYAELTATRKFRTETLQQIDPVYSGIVAAIQQKGVVLPPSGAVVGIYAAVDENRGVWKAPANVSISAVKGPAVNITSEEQESLNIDTDAGKSVNAIRAFTGKGTLIWGARTLAGNDNEWRYISVRRFFNMVEESVKKATGVFVFEPNDANTWVKVKAMIDNFLNKQWKAGALAGPTPEKAYFVKVGLGETMTAQDILDGYMIVEIGMAAVRPAEFIVLKFSHKMQEA</sequence>
<gene>
    <name evidence="3" type="ORF">D1614_17330</name>
</gene>
<dbReference type="Gene3D" id="3.40.50.11780">
    <property type="match status" value="2"/>
</dbReference>
<proteinExistence type="inferred from homology"/>
<dbReference type="AlphaFoldDB" id="A0A399SRJ9"/>
<evidence type="ECO:0000313" key="4">
    <source>
        <dbReference type="Proteomes" id="UP000265926"/>
    </source>
</evidence>
<feature type="domain" description="Tail sheath protein C-terminal" evidence="2">
    <location>
        <begin position="532"/>
        <end position="636"/>
    </location>
</feature>
<organism evidence="3 4">
    <name type="scientific">Maribellus luteus</name>
    <dbReference type="NCBI Taxonomy" id="2305463"/>
    <lineage>
        <taxon>Bacteria</taxon>
        <taxon>Pseudomonadati</taxon>
        <taxon>Bacteroidota</taxon>
        <taxon>Bacteroidia</taxon>
        <taxon>Marinilabiliales</taxon>
        <taxon>Prolixibacteraceae</taxon>
        <taxon>Maribellus</taxon>
    </lineage>
</organism>
<dbReference type="EMBL" id="QWGR01000012">
    <property type="protein sequence ID" value="RIJ46696.1"/>
    <property type="molecule type" value="Genomic_DNA"/>
</dbReference>
<evidence type="ECO:0000256" key="1">
    <source>
        <dbReference type="ARBA" id="ARBA00008005"/>
    </source>
</evidence>
<name>A0A399SRJ9_9BACT</name>
<accession>A0A399SRJ9</accession>